<evidence type="ECO:0000259" key="1">
    <source>
        <dbReference type="Pfam" id="PF03070"/>
    </source>
</evidence>
<name>A0AA35WY22_GEOBA</name>
<protein>
    <submittedName>
        <fullName evidence="2">Aminopyrimidine aminohydrolase</fullName>
    </submittedName>
</protein>
<organism evidence="2 3">
    <name type="scientific">Geodia barretti</name>
    <name type="common">Barrett's horny sponge</name>
    <dbReference type="NCBI Taxonomy" id="519541"/>
    <lineage>
        <taxon>Eukaryota</taxon>
        <taxon>Metazoa</taxon>
        <taxon>Porifera</taxon>
        <taxon>Demospongiae</taxon>
        <taxon>Heteroscleromorpha</taxon>
        <taxon>Tetractinellida</taxon>
        <taxon>Astrophorina</taxon>
        <taxon>Geodiidae</taxon>
        <taxon>Geodia</taxon>
    </lineage>
</organism>
<comment type="caution">
    <text evidence="2">The sequence shown here is derived from an EMBL/GenBank/DDBJ whole genome shotgun (WGS) entry which is preliminary data.</text>
</comment>
<dbReference type="SUPFAM" id="SSF48613">
    <property type="entry name" value="Heme oxygenase-like"/>
    <property type="match status" value="1"/>
</dbReference>
<dbReference type="GO" id="GO:0005829">
    <property type="term" value="C:cytosol"/>
    <property type="evidence" value="ECO:0007669"/>
    <property type="project" value="TreeGrafter"/>
</dbReference>
<keyword evidence="3" id="KW-1185">Reference proteome</keyword>
<dbReference type="Gene3D" id="1.20.910.10">
    <property type="entry name" value="Heme oxygenase-like"/>
    <property type="match status" value="1"/>
</dbReference>
<dbReference type="InterPro" id="IPR050967">
    <property type="entry name" value="Thiamine_Salvage_TenA"/>
</dbReference>
<dbReference type="PANTHER" id="PTHR43198:SF2">
    <property type="entry name" value="SI:CH1073-67J19.1-RELATED"/>
    <property type="match status" value="1"/>
</dbReference>
<accession>A0AA35WY22</accession>
<gene>
    <name evidence="2" type="ORF">GBAR_LOCUS17515</name>
</gene>
<proteinExistence type="predicted"/>
<dbReference type="Pfam" id="PF03070">
    <property type="entry name" value="TENA_THI-4"/>
    <property type="match status" value="1"/>
</dbReference>
<dbReference type="InterPro" id="IPR016084">
    <property type="entry name" value="Haem_Oase-like_multi-hlx"/>
</dbReference>
<dbReference type="Proteomes" id="UP001174909">
    <property type="component" value="Unassembled WGS sequence"/>
</dbReference>
<dbReference type="AlphaFoldDB" id="A0AA35WY22"/>
<feature type="domain" description="Thiaminase-2/PQQC" evidence="1">
    <location>
        <begin position="10"/>
        <end position="143"/>
    </location>
</feature>
<dbReference type="PANTHER" id="PTHR43198">
    <property type="entry name" value="BIFUNCTIONAL TH2 PROTEIN"/>
    <property type="match status" value="1"/>
</dbReference>
<sequence length="189" mass="21845">MGFSEDMRRECAEIWDTEHNHPLVTGIGDGSLDLEKFRFYMRQDYIYLIDYCRVIALAAAKTQDVEDMGWFAKLLDETLNTEMSLHVSFCEDFGISETNCWRRPSPTTQAYTRHLLQIAFRGSIGEISSSILPCMWGYSESGRCCMTGAYRRTRRCMLAGSKCITRRSLRSLRRGFGDSGPHRRRLRRG</sequence>
<dbReference type="InterPro" id="IPR004305">
    <property type="entry name" value="Thiaminase-2/PQQC"/>
</dbReference>
<dbReference type="GO" id="GO:0006772">
    <property type="term" value="P:thiamine metabolic process"/>
    <property type="evidence" value="ECO:0007669"/>
    <property type="project" value="UniProtKB-ARBA"/>
</dbReference>
<evidence type="ECO:0000313" key="3">
    <source>
        <dbReference type="Proteomes" id="UP001174909"/>
    </source>
</evidence>
<reference evidence="2" key="1">
    <citation type="submission" date="2023-03" db="EMBL/GenBank/DDBJ databases">
        <authorList>
            <person name="Steffen K."/>
            <person name="Cardenas P."/>
        </authorList>
    </citation>
    <scope>NUCLEOTIDE SEQUENCE</scope>
</reference>
<dbReference type="EMBL" id="CASHTH010002503">
    <property type="protein sequence ID" value="CAI8030865.1"/>
    <property type="molecule type" value="Genomic_DNA"/>
</dbReference>
<evidence type="ECO:0000313" key="2">
    <source>
        <dbReference type="EMBL" id="CAI8030865.1"/>
    </source>
</evidence>